<sequence>MKSWSPYVLLAIVAFALDQWIKYLVETSLAFQEKIDLVPFLALFRTFNTGIAFSMFSSLGDTGLVVIAVLVVAFVLYLATRTPAGHVLARIGFALIIGGALGNLIDRAVYGHVIDYILFHTPVWSFAVFNLADACISVGAVLIVFDELIGWRREAKPQGPDV</sequence>
<dbReference type="NCBIfam" id="TIGR00077">
    <property type="entry name" value="lspA"/>
    <property type="match status" value="1"/>
</dbReference>
<comment type="pathway">
    <text evidence="9">Protein modification; lipoprotein biosynthesis (signal peptide cleavage).</text>
</comment>
<proteinExistence type="inferred from homology"/>
<keyword evidence="2 9" id="KW-1003">Cell membrane</keyword>
<comment type="caution">
    <text evidence="12">The sequence shown here is derived from an EMBL/GenBank/DDBJ whole genome shotgun (WGS) entry which is preliminary data.</text>
</comment>
<dbReference type="PRINTS" id="PR00781">
    <property type="entry name" value="LIPOSIGPTASE"/>
</dbReference>
<dbReference type="GO" id="GO:0004190">
    <property type="term" value="F:aspartic-type endopeptidase activity"/>
    <property type="evidence" value="ECO:0007669"/>
    <property type="project" value="UniProtKB-EC"/>
</dbReference>
<evidence type="ECO:0000313" key="12">
    <source>
        <dbReference type="EMBL" id="MER9406304.1"/>
    </source>
</evidence>
<dbReference type="HAMAP" id="MF_00161">
    <property type="entry name" value="LspA"/>
    <property type="match status" value="1"/>
</dbReference>
<name>A0ABV1Z340_9HYPH</name>
<dbReference type="PANTHER" id="PTHR33695">
    <property type="entry name" value="LIPOPROTEIN SIGNAL PEPTIDASE"/>
    <property type="match status" value="1"/>
</dbReference>
<evidence type="ECO:0000256" key="3">
    <source>
        <dbReference type="ARBA" id="ARBA00022670"/>
    </source>
</evidence>
<evidence type="ECO:0000256" key="2">
    <source>
        <dbReference type="ARBA" id="ARBA00022475"/>
    </source>
</evidence>
<feature type="transmembrane region" description="Helical" evidence="9">
    <location>
        <begin position="87"/>
        <end position="105"/>
    </location>
</feature>
<gene>
    <name evidence="9 12" type="primary">lspA</name>
    <name evidence="12" type="ORF">NKI36_19935</name>
</gene>
<comment type="subcellular location">
    <subcellularLocation>
        <location evidence="9">Cell membrane</location>
        <topology evidence="9">Multi-pass membrane protein</topology>
    </subcellularLocation>
</comment>
<dbReference type="Pfam" id="PF01252">
    <property type="entry name" value="Peptidase_A8"/>
    <property type="match status" value="1"/>
</dbReference>
<evidence type="ECO:0000256" key="5">
    <source>
        <dbReference type="ARBA" id="ARBA00022750"/>
    </source>
</evidence>
<dbReference type="EMBL" id="JAMYQB010000016">
    <property type="protein sequence ID" value="MER9406304.1"/>
    <property type="molecule type" value="Genomic_DNA"/>
</dbReference>
<comment type="similarity">
    <text evidence="1 9 11">Belongs to the peptidase A8 family.</text>
</comment>
<comment type="catalytic activity">
    <reaction evidence="9 10">
        <text>Release of signal peptides from bacterial membrane prolipoproteins. Hydrolyzes -Xaa-Yaa-Zaa-|-(S,diacylglyceryl)Cys-, in which Xaa is hydrophobic (preferably Leu), and Yaa (Ala or Ser) and Zaa (Gly or Ala) have small, neutral side chains.</text>
        <dbReference type="EC" id="3.4.23.36"/>
    </reaction>
</comment>
<keyword evidence="5 9" id="KW-0064">Aspartyl protease</keyword>
<evidence type="ECO:0000256" key="9">
    <source>
        <dbReference type="HAMAP-Rule" id="MF_00161"/>
    </source>
</evidence>
<reference evidence="12 13" key="1">
    <citation type="journal article" date="2024" name="Proc. Natl. Acad. Sci. U.S.A.">
        <title>The evolutionary genomics of adaptation to stress in wild rhizobium bacteria.</title>
        <authorList>
            <person name="Kehlet-Delgado H."/>
            <person name="Montoya A.P."/>
            <person name="Jensen K.T."/>
            <person name="Wendlandt C.E."/>
            <person name="Dexheimer C."/>
            <person name="Roberts M."/>
            <person name="Torres Martinez L."/>
            <person name="Friesen M.L."/>
            <person name="Griffitts J.S."/>
            <person name="Porter S.S."/>
        </authorList>
    </citation>
    <scope>NUCLEOTIDE SEQUENCE [LARGE SCALE GENOMIC DNA]</scope>
    <source>
        <strain evidence="12 13">M0641</strain>
    </source>
</reference>
<keyword evidence="8 9" id="KW-0472">Membrane</keyword>
<evidence type="ECO:0000256" key="4">
    <source>
        <dbReference type="ARBA" id="ARBA00022692"/>
    </source>
</evidence>
<dbReference type="EC" id="3.4.23.36" evidence="9"/>
<feature type="active site" evidence="9">
    <location>
        <position position="115"/>
    </location>
</feature>
<evidence type="ECO:0000256" key="6">
    <source>
        <dbReference type="ARBA" id="ARBA00022801"/>
    </source>
</evidence>
<comment type="caution">
    <text evidence="9">Lacks conserved residue(s) required for the propagation of feature annotation.</text>
</comment>
<feature type="transmembrane region" description="Helical" evidence="9">
    <location>
        <begin position="125"/>
        <end position="145"/>
    </location>
</feature>
<feature type="transmembrane region" description="Helical" evidence="9">
    <location>
        <begin position="62"/>
        <end position="80"/>
    </location>
</feature>
<evidence type="ECO:0000256" key="7">
    <source>
        <dbReference type="ARBA" id="ARBA00022989"/>
    </source>
</evidence>
<keyword evidence="7 9" id="KW-1133">Transmembrane helix</keyword>
<keyword evidence="13" id="KW-1185">Reference proteome</keyword>
<evidence type="ECO:0000256" key="10">
    <source>
        <dbReference type="RuleBase" id="RU000594"/>
    </source>
</evidence>
<keyword evidence="6 9" id="KW-0378">Hydrolase</keyword>
<organism evidence="12 13">
    <name type="scientific">Mesorhizobium caraganae</name>
    <dbReference type="NCBI Taxonomy" id="483206"/>
    <lineage>
        <taxon>Bacteria</taxon>
        <taxon>Pseudomonadati</taxon>
        <taxon>Pseudomonadota</taxon>
        <taxon>Alphaproteobacteria</taxon>
        <taxon>Hyphomicrobiales</taxon>
        <taxon>Phyllobacteriaceae</taxon>
        <taxon>Mesorhizobium</taxon>
    </lineage>
</organism>
<feature type="active site" evidence="9">
    <location>
        <position position="133"/>
    </location>
</feature>
<dbReference type="Proteomes" id="UP001433071">
    <property type="component" value="Unassembled WGS sequence"/>
</dbReference>
<protein>
    <recommendedName>
        <fullName evidence="9">Lipoprotein signal peptidase</fullName>
        <ecNumber evidence="9">3.4.23.36</ecNumber>
    </recommendedName>
    <alternativeName>
        <fullName evidence="9">Prolipoprotein signal peptidase</fullName>
    </alternativeName>
    <alternativeName>
        <fullName evidence="9">Signal peptidase II</fullName>
        <shortName evidence="9">SPase II</shortName>
    </alternativeName>
</protein>
<comment type="function">
    <text evidence="9 10">This protein specifically catalyzes the removal of signal peptides from prolipoproteins.</text>
</comment>
<evidence type="ECO:0000256" key="11">
    <source>
        <dbReference type="RuleBase" id="RU004181"/>
    </source>
</evidence>
<evidence type="ECO:0000256" key="1">
    <source>
        <dbReference type="ARBA" id="ARBA00006139"/>
    </source>
</evidence>
<dbReference type="InterPro" id="IPR001872">
    <property type="entry name" value="Peptidase_A8"/>
</dbReference>
<accession>A0ABV1Z340</accession>
<evidence type="ECO:0000313" key="13">
    <source>
        <dbReference type="Proteomes" id="UP001433071"/>
    </source>
</evidence>
<keyword evidence="3 9" id="KW-0645">Protease</keyword>
<dbReference type="PANTHER" id="PTHR33695:SF1">
    <property type="entry name" value="LIPOPROTEIN SIGNAL PEPTIDASE"/>
    <property type="match status" value="1"/>
</dbReference>
<dbReference type="PROSITE" id="PS00855">
    <property type="entry name" value="SPASE_II"/>
    <property type="match status" value="1"/>
</dbReference>
<dbReference type="RefSeq" id="WP_352559676.1">
    <property type="nucleotide sequence ID" value="NZ_JAMYQB010000016.1"/>
</dbReference>
<keyword evidence="4 9" id="KW-0812">Transmembrane</keyword>
<evidence type="ECO:0000256" key="8">
    <source>
        <dbReference type="ARBA" id="ARBA00023136"/>
    </source>
</evidence>